<dbReference type="Pfam" id="PF00528">
    <property type="entry name" value="BPD_transp_1"/>
    <property type="match status" value="1"/>
</dbReference>
<dbReference type="PANTHER" id="PTHR43744">
    <property type="entry name" value="ABC TRANSPORTER PERMEASE PROTEIN MG189-RELATED-RELATED"/>
    <property type="match status" value="1"/>
</dbReference>
<dbReference type="Gene3D" id="1.10.3720.10">
    <property type="entry name" value="MetI-like"/>
    <property type="match status" value="1"/>
</dbReference>
<evidence type="ECO:0000256" key="2">
    <source>
        <dbReference type="ARBA" id="ARBA00022448"/>
    </source>
</evidence>
<feature type="transmembrane region" description="Helical" evidence="7">
    <location>
        <begin position="285"/>
        <end position="306"/>
    </location>
</feature>
<evidence type="ECO:0000256" key="6">
    <source>
        <dbReference type="ARBA" id="ARBA00023136"/>
    </source>
</evidence>
<gene>
    <name evidence="9" type="ORF">ACK2TP_01420</name>
</gene>
<evidence type="ECO:0000313" key="10">
    <source>
        <dbReference type="Proteomes" id="UP001634747"/>
    </source>
</evidence>
<dbReference type="PROSITE" id="PS50928">
    <property type="entry name" value="ABC_TM1"/>
    <property type="match status" value="1"/>
</dbReference>
<evidence type="ECO:0000259" key="8">
    <source>
        <dbReference type="PROSITE" id="PS50928"/>
    </source>
</evidence>
<keyword evidence="10" id="KW-1185">Reference proteome</keyword>
<name>A0ABW9KFI1_9BACT</name>
<dbReference type="PANTHER" id="PTHR43744:SF12">
    <property type="entry name" value="ABC TRANSPORTER PERMEASE PROTEIN MG189-RELATED"/>
    <property type="match status" value="1"/>
</dbReference>
<evidence type="ECO:0000256" key="4">
    <source>
        <dbReference type="ARBA" id="ARBA00022692"/>
    </source>
</evidence>
<keyword evidence="4 7" id="KW-0812">Transmembrane</keyword>
<keyword evidence="5 7" id="KW-1133">Transmembrane helix</keyword>
<dbReference type="RefSeq" id="WP_263414024.1">
    <property type="nucleotide sequence ID" value="NZ_BAABBH010000001.1"/>
</dbReference>
<feature type="domain" description="ABC transmembrane type-1" evidence="8">
    <location>
        <begin position="100"/>
        <end position="306"/>
    </location>
</feature>
<sequence length="321" mass="35805">MRPSAEVAIFPGEDVGVSPHASAPVALRGRRPPRITGGLLKYVFLSLGAVVMVVPFVDMLLGSLRTVPERLARPPIYLPAHPQWQNFIRVFHDLPMAQWLTNSVMVTTSITIIQLLTSSAAGYALAKFRFRGRDLILRCILGAQMFPFFLFLIPMFFILRFWPFAGGNSWLGQGGAGFLSSYAGLILPFAVSWYGIFMMRQFMVSIPDDLLDAARVDGASELRIFFTVVLPLARTALATLSIFVFIYQWNEVIWSMTATRIAPKLQTVPVGIFLMRQAFTDERTFSLQQASLVVSVIPVLILFLFLQRYYVRGVTAGAVKG</sequence>
<comment type="similarity">
    <text evidence="7">Belongs to the binding-protein-dependent transport system permease family.</text>
</comment>
<feature type="transmembrane region" description="Helical" evidence="7">
    <location>
        <begin position="39"/>
        <end position="57"/>
    </location>
</feature>
<protein>
    <submittedName>
        <fullName evidence="9">Carbohydrate ABC transporter permease</fullName>
    </submittedName>
</protein>
<comment type="caution">
    <text evidence="9">The sequence shown here is derived from an EMBL/GenBank/DDBJ whole genome shotgun (WGS) entry which is preliminary data.</text>
</comment>
<accession>A0ABW9KFI1</accession>
<dbReference type="InterPro" id="IPR000515">
    <property type="entry name" value="MetI-like"/>
</dbReference>
<feature type="transmembrane region" description="Helical" evidence="7">
    <location>
        <begin position="135"/>
        <end position="159"/>
    </location>
</feature>
<feature type="transmembrane region" description="Helical" evidence="7">
    <location>
        <begin position="179"/>
        <end position="197"/>
    </location>
</feature>
<dbReference type="SUPFAM" id="SSF161098">
    <property type="entry name" value="MetI-like"/>
    <property type="match status" value="1"/>
</dbReference>
<feature type="transmembrane region" description="Helical" evidence="7">
    <location>
        <begin position="104"/>
        <end position="126"/>
    </location>
</feature>
<proteinExistence type="inferred from homology"/>
<evidence type="ECO:0000256" key="7">
    <source>
        <dbReference type="RuleBase" id="RU363032"/>
    </source>
</evidence>
<comment type="subcellular location">
    <subcellularLocation>
        <location evidence="1 7">Cell membrane</location>
        <topology evidence="1 7">Multi-pass membrane protein</topology>
    </subcellularLocation>
</comment>
<reference evidence="9 10" key="1">
    <citation type="submission" date="2024-12" db="EMBL/GenBank/DDBJ databases">
        <authorList>
            <person name="Lee Y."/>
        </authorList>
    </citation>
    <scope>NUCLEOTIDE SEQUENCE [LARGE SCALE GENOMIC DNA]</scope>
    <source>
        <strain evidence="9 10">03SUJ4</strain>
    </source>
</reference>
<evidence type="ECO:0000256" key="5">
    <source>
        <dbReference type="ARBA" id="ARBA00022989"/>
    </source>
</evidence>
<evidence type="ECO:0000313" key="9">
    <source>
        <dbReference type="EMBL" id="MFN2974412.1"/>
    </source>
</evidence>
<keyword evidence="6 7" id="KW-0472">Membrane</keyword>
<feature type="transmembrane region" description="Helical" evidence="7">
    <location>
        <begin position="224"/>
        <end position="247"/>
    </location>
</feature>
<dbReference type="Proteomes" id="UP001634747">
    <property type="component" value="Unassembled WGS sequence"/>
</dbReference>
<evidence type="ECO:0000256" key="1">
    <source>
        <dbReference type="ARBA" id="ARBA00004651"/>
    </source>
</evidence>
<dbReference type="InterPro" id="IPR035906">
    <property type="entry name" value="MetI-like_sf"/>
</dbReference>
<organism evidence="9 10">
    <name type="scientific">Terriglobus aquaticus</name>
    <dbReference type="NCBI Taxonomy" id="940139"/>
    <lineage>
        <taxon>Bacteria</taxon>
        <taxon>Pseudomonadati</taxon>
        <taxon>Acidobacteriota</taxon>
        <taxon>Terriglobia</taxon>
        <taxon>Terriglobales</taxon>
        <taxon>Acidobacteriaceae</taxon>
        <taxon>Terriglobus</taxon>
    </lineage>
</organism>
<dbReference type="EMBL" id="JBJYXY010000001">
    <property type="protein sequence ID" value="MFN2974412.1"/>
    <property type="molecule type" value="Genomic_DNA"/>
</dbReference>
<keyword evidence="3" id="KW-1003">Cell membrane</keyword>
<evidence type="ECO:0000256" key="3">
    <source>
        <dbReference type="ARBA" id="ARBA00022475"/>
    </source>
</evidence>
<dbReference type="CDD" id="cd06261">
    <property type="entry name" value="TM_PBP2"/>
    <property type="match status" value="1"/>
</dbReference>
<keyword evidence="2 7" id="KW-0813">Transport</keyword>